<keyword evidence="3 6" id="KW-0815">Transposition</keyword>
<keyword evidence="5 6" id="KW-0233">DNA recombination</keyword>
<comment type="similarity">
    <text evidence="2 6">Belongs to the transposase mutator family.</text>
</comment>
<accession>A0A4Q7M2H5</accession>
<evidence type="ECO:0000256" key="3">
    <source>
        <dbReference type="ARBA" id="ARBA00022578"/>
    </source>
</evidence>
<dbReference type="PANTHER" id="PTHR33217">
    <property type="entry name" value="TRANSPOSASE FOR INSERTION SEQUENCE ELEMENT IS1081"/>
    <property type="match status" value="1"/>
</dbReference>
<evidence type="ECO:0000313" key="7">
    <source>
        <dbReference type="EMBL" id="RZS61163.1"/>
    </source>
</evidence>
<evidence type="ECO:0000256" key="1">
    <source>
        <dbReference type="ARBA" id="ARBA00002190"/>
    </source>
</evidence>
<evidence type="ECO:0000256" key="6">
    <source>
        <dbReference type="RuleBase" id="RU365089"/>
    </source>
</evidence>
<evidence type="ECO:0000313" key="8">
    <source>
        <dbReference type="Proteomes" id="UP000293852"/>
    </source>
</evidence>
<evidence type="ECO:0000256" key="2">
    <source>
        <dbReference type="ARBA" id="ARBA00010961"/>
    </source>
</evidence>
<dbReference type="EMBL" id="SGWX01000001">
    <property type="protein sequence ID" value="RZS61163.1"/>
    <property type="molecule type" value="Genomic_DNA"/>
</dbReference>
<proteinExistence type="inferred from homology"/>
<evidence type="ECO:0000256" key="4">
    <source>
        <dbReference type="ARBA" id="ARBA00023125"/>
    </source>
</evidence>
<comment type="caution">
    <text evidence="7">The sequence shown here is derived from an EMBL/GenBank/DDBJ whole genome shotgun (WGS) entry which is preliminary data.</text>
</comment>
<keyword evidence="4 6" id="KW-0238">DNA-binding</keyword>
<dbReference type="AlphaFoldDB" id="A0A4Q7M2H5"/>
<sequence>MSTQVEAVADATAAEELDPMTTTPVAPQLDKTMIAALVREAQANGMGINGENGLLAQLTKLVLESALEGEITAHLGNETHEKGASADGNARNGIRAKTVLTKGGPVQIEVPRDRAGTFEPAVVKKLQRRLGTIEDIVLSLSARGMTHGDISAHLADVYGSEVSKTTIFTITDKILDGMAEWQNRPLDPGACEECWATVLTLL</sequence>
<keyword evidence="6" id="KW-0814">Transposable element</keyword>
<dbReference type="OrthoDB" id="9793302at2"/>
<reference evidence="7 8" key="1">
    <citation type="submission" date="2019-02" db="EMBL/GenBank/DDBJ databases">
        <title>Sequencing the genomes of 1000 actinobacteria strains.</title>
        <authorList>
            <person name="Klenk H.-P."/>
        </authorList>
    </citation>
    <scope>NUCLEOTIDE SEQUENCE [LARGE SCALE GENOMIC DNA]</scope>
    <source>
        <strain evidence="7 8">DSM 16932</strain>
    </source>
</reference>
<dbReference type="InterPro" id="IPR001207">
    <property type="entry name" value="Transposase_mutator"/>
</dbReference>
<dbReference type="Pfam" id="PF00872">
    <property type="entry name" value="Transposase_mut"/>
    <property type="match status" value="1"/>
</dbReference>
<keyword evidence="8" id="KW-1185">Reference proteome</keyword>
<dbReference type="GO" id="GO:0004803">
    <property type="term" value="F:transposase activity"/>
    <property type="evidence" value="ECO:0007669"/>
    <property type="project" value="UniProtKB-UniRule"/>
</dbReference>
<name>A0A4Q7M2H5_9MICO</name>
<gene>
    <name evidence="7" type="ORF">EV386_1452</name>
</gene>
<protein>
    <recommendedName>
        <fullName evidence="6">Mutator family transposase</fullName>
    </recommendedName>
</protein>
<organism evidence="7 8">
    <name type="scientific">Xylanimonas ulmi</name>
    <dbReference type="NCBI Taxonomy" id="228973"/>
    <lineage>
        <taxon>Bacteria</taxon>
        <taxon>Bacillati</taxon>
        <taxon>Actinomycetota</taxon>
        <taxon>Actinomycetes</taxon>
        <taxon>Micrococcales</taxon>
        <taxon>Promicromonosporaceae</taxon>
        <taxon>Xylanimonas</taxon>
    </lineage>
</organism>
<comment type="function">
    <text evidence="1 6">Required for the transposition of the insertion element.</text>
</comment>
<dbReference type="GO" id="GO:0006313">
    <property type="term" value="P:DNA transposition"/>
    <property type="evidence" value="ECO:0007669"/>
    <property type="project" value="UniProtKB-UniRule"/>
</dbReference>
<dbReference type="GO" id="GO:0003677">
    <property type="term" value="F:DNA binding"/>
    <property type="evidence" value="ECO:0007669"/>
    <property type="project" value="UniProtKB-UniRule"/>
</dbReference>
<dbReference type="PANTHER" id="PTHR33217:SF8">
    <property type="entry name" value="MUTATOR FAMILY TRANSPOSASE"/>
    <property type="match status" value="1"/>
</dbReference>
<evidence type="ECO:0000256" key="5">
    <source>
        <dbReference type="ARBA" id="ARBA00023172"/>
    </source>
</evidence>
<dbReference type="Proteomes" id="UP000293852">
    <property type="component" value="Unassembled WGS sequence"/>
</dbReference>